<proteinExistence type="predicted"/>
<dbReference type="InterPro" id="IPR013656">
    <property type="entry name" value="PAS_4"/>
</dbReference>
<dbReference type="Pfam" id="PF08448">
    <property type="entry name" value="PAS_4"/>
    <property type="match status" value="1"/>
</dbReference>
<dbReference type="Pfam" id="PF00072">
    <property type="entry name" value="Response_reg"/>
    <property type="match status" value="1"/>
</dbReference>
<evidence type="ECO:0000256" key="4">
    <source>
        <dbReference type="ARBA" id="ARBA00023012"/>
    </source>
</evidence>
<dbReference type="InterPro" id="IPR003661">
    <property type="entry name" value="HisK_dim/P_dom"/>
</dbReference>
<keyword evidence="4" id="KW-0902">Two-component regulatory system</keyword>
<keyword evidence="3 5" id="KW-0597">Phosphoprotein</keyword>
<dbReference type="RefSeq" id="WP_043874732.1">
    <property type="nucleotide sequence ID" value="NZ_CCVW01000003.1"/>
</dbReference>
<dbReference type="InterPro" id="IPR011006">
    <property type="entry name" value="CheY-like_superfamily"/>
</dbReference>
<dbReference type="InterPro" id="IPR000014">
    <property type="entry name" value="PAS"/>
</dbReference>
<dbReference type="eggNOG" id="COG2205">
    <property type="taxonomic scope" value="Bacteria"/>
</dbReference>
<evidence type="ECO:0000259" key="9">
    <source>
        <dbReference type="PROSITE" id="PS50113"/>
    </source>
</evidence>
<dbReference type="CDD" id="cd17546">
    <property type="entry name" value="REC_hyHK_CKI1_RcsC-like"/>
    <property type="match status" value="1"/>
</dbReference>
<dbReference type="GO" id="GO:0000155">
    <property type="term" value="F:phosphorelay sensor kinase activity"/>
    <property type="evidence" value="ECO:0007669"/>
    <property type="project" value="InterPro"/>
</dbReference>
<dbReference type="CDD" id="cd16922">
    <property type="entry name" value="HATPase_EvgS-ArcB-TorS-like"/>
    <property type="match status" value="1"/>
</dbReference>
<evidence type="ECO:0000313" key="11">
    <source>
        <dbReference type="Proteomes" id="UP000044071"/>
    </source>
</evidence>
<dbReference type="OrthoDB" id="6187449at2"/>
<feature type="modified residue" description="4-aspartylphosphate" evidence="5">
    <location>
        <position position="488"/>
    </location>
</feature>
<dbReference type="PRINTS" id="PR00344">
    <property type="entry name" value="BCTRLSENSOR"/>
</dbReference>
<dbReference type="FunFam" id="3.30.565.10:FF:000010">
    <property type="entry name" value="Sensor histidine kinase RcsC"/>
    <property type="match status" value="1"/>
</dbReference>
<dbReference type="InterPro" id="IPR036890">
    <property type="entry name" value="HATPase_C_sf"/>
</dbReference>
<dbReference type="Gene3D" id="3.30.565.10">
    <property type="entry name" value="Histidine kinase-like ATPase, C-terminal domain"/>
    <property type="match status" value="1"/>
</dbReference>
<evidence type="ECO:0000256" key="3">
    <source>
        <dbReference type="ARBA" id="ARBA00022553"/>
    </source>
</evidence>
<comment type="catalytic activity">
    <reaction evidence="1">
        <text>ATP + protein L-histidine = ADP + protein N-phospho-L-histidine.</text>
        <dbReference type="EC" id="2.7.13.3"/>
    </reaction>
</comment>
<evidence type="ECO:0000256" key="1">
    <source>
        <dbReference type="ARBA" id="ARBA00000085"/>
    </source>
</evidence>
<feature type="domain" description="Response regulatory" evidence="8">
    <location>
        <begin position="439"/>
        <end position="557"/>
    </location>
</feature>
<evidence type="ECO:0000313" key="10">
    <source>
        <dbReference type="EMBL" id="CDZ78199.1"/>
    </source>
</evidence>
<reference evidence="10 11" key="1">
    <citation type="submission" date="2014-06" db="EMBL/GenBank/DDBJ databases">
        <authorList>
            <person name="Urmite Genomes Urmite Genomes"/>
        </authorList>
    </citation>
    <scope>NUCLEOTIDE SEQUENCE [LARGE SCALE GENOMIC DNA]</scope>
</reference>
<dbReference type="PANTHER" id="PTHR45339">
    <property type="entry name" value="HYBRID SIGNAL TRANSDUCTION HISTIDINE KINASE J"/>
    <property type="match status" value="1"/>
</dbReference>
<dbReference type="Gene3D" id="3.40.50.2300">
    <property type="match status" value="1"/>
</dbReference>
<dbReference type="EC" id="2.7.13.3" evidence="2"/>
<evidence type="ECO:0000259" key="7">
    <source>
        <dbReference type="PROSITE" id="PS50109"/>
    </source>
</evidence>
<dbReference type="InterPro" id="IPR035965">
    <property type="entry name" value="PAS-like_dom_sf"/>
</dbReference>
<dbReference type="Pfam" id="PF02518">
    <property type="entry name" value="HATPase_c"/>
    <property type="match status" value="1"/>
</dbReference>
<dbReference type="PROSITE" id="PS50110">
    <property type="entry name" value="RESPONSE_REGULATORY"/>
    <property type="match status" value="1"/>
</dbReference>
<keyword evidence="6" id="KW-0175">Coiled coil</keyword>
<organism evidence="10 11">
    <name type="scientific">Legionella massiliensis</name>
    <dbReference type="NCBI Taxonomy" id="1034943"/>
    <lineage>
        <taxon>Bacteria</taxon>
        <taxon>Pseudomonadati</taxon>
        <taxon>Pseudomonadota</taxon>
        <taxon>Gammaproteobacteria</taxon>
        <taxon>Legionellales</taxon>
        <taxon>Legionellaceae</taxon>
        <taxon>Legionella</taxon>
    </lineage>
</organism>
<feature type="coiled-coil region" evidence="6">
    <location>
        <begin position="6"/>
        <end position="33"/>
    </location>
</feature>
<keyword evidence="11" id="KW-1185">Reference proteome</keyword>
<dbReference type="EMBL" id="CCSB01000003">
    <property type="protein sequence ID" value="CDZ78199.1"/>
    <property type="molecule type" value="Genomic_DNA"/>
</dbReference>
<dbReference type="SMART" id="SM00448">
    <property type="entry name" value="REC"/>
    <property type="match status" value="1"/>
</dbReference>
<accession>A0A078L291</accession>
<evidence type="ECO:0000256" key="2">
    <source>
        <dbReference type="ARBA" id="ARBA00012438"/>
    </source>
</evidence>
<name>A0A078L291_9GAMM</name>
<dbReference type="STRING" id="1034943.BN59_02507"/>
<dbReference type="InterPro" id="IPR005467">
    <property type="entry name" value="His_kinase_dom"/>
</dbReference>
<dbReference type="PANTHER" id="PTHR45339:SF1">
    <property type="entry name" value="HYBRID SIGNAL TRANSDUCTION HISTIDINE KINASE J"/>
    <property type="match status" value="1"/>
</dbReference>
<dbReference type="SUPFAM" id="SSF47384">
    <property type="entry name" value="Homodimeric domain of signal transducing histidine kinase"/>
    <property type="match status" value="1"/>
</dbReference>
<dbReference type="InterPro" id="IPR036097">
    <property type="entry name" value="HisK_dim/P_sf"/>
</dbReference>
<dbReference type="NCBIfam" id="TIGR00229">
    <property type="entry name" value="sensory_box"/>
    <property type="match status" value="1"/>
</dbReference>
<dbReference type="InterPro" id="IPR004358">
    <property type="entry name" value="Sig_transdc_His_kin-like_C"/>
</dbReference>
<feature type="domain" description="Histidine kinase" evidence="7">
    <location>
        <begin position="184"/>
        <end position="406"/>
    </location>
</feature>
<dbReference type="CDD" id="cd00082">
    <property type="entry name" value="HisKA"/>
    <property type="match status" value="1"/>
</dbReference>
<dbReference type="InterPro" id="IPR003594">
    <property type="entry name" value="HATPase_dom"/>
</dbReference>
<dbReference type="SUPFAM" id="SSF55874">
    <property type="entry name" value="ATPase domain of HSP90 chaperone/DNA topoisomerase II/histidine kinase"/>
    <property type="match status" value="1"/>
</dbReference>
<dbReference type="InterPro" id="IPR000700">
    <property type="entry name" value="PAS-assoc_C"/>
</dbReference>
<dbReference type="Gene3D" id="1.10.287.130">
    <property type="match status" value="1"/>
</dbReference>
<gene>
    <name evidence="10" type="primary">arcB_7</name>
    <name evidence="10" type="ORF">BN59_02507</name>
</gene>
<evidence type="ECO:0000259" key="8">
    <source>
        <dbReference type="PROSITE" id="PS50110"/>
    </source>
</evidence>
<dbReference type="InterPro" id="IPR001789">
    <property type="entry name" value="Sig_transdc_resp-reg_receiver"/>
</dbReference>
<dbReference type="PROSITE" id="PS50113">
    <property type="entry name" value="PAC"/>
    <property type="match status" value="1"/>
</dbReference>
<dbReference type="AlphaFoldDB" id="A0A078L291"/>
<dbReference type="SMART" id="SM00388">
    <property type="entry name" value="HisKA"/>
    <property type="match status" value="1"/>
</dbReference>
<dbReference type="SUPFAM" id="SSF55785">
    <property type="entry name" value="PYP-like sensor domain (PAS domain)"/>
    <property type="match status" value="1"/>
</dbReference>
<dbReference type="Pfam" id="PF00512">
    <property type="entry name" value="HisKA"/>
    <property type="match status" value="1"/>
</dbReference>
<dbReference type="Proteomes" id="UP000044071">
    <property type="component" value="Unassembled WGS sequence"/>
</dbReference>
<protein>
    <recommendedName>
        <fullName evidence="2">histidine kinase</fullName>
        <ecNumber evidence="2">2.7.13.3</ecNumber>
    </recommendedName>
</protein>
<dbReference type="Gene3D" id="3.30.450.20">
    <property type="entry name" value="PAS domain"/>
    <property type="match status" value="1"/>
</dbReference>
<dbReference type="SUPFAM" id="SSF52172">
    <property type="entry name" value="CheY-like"/>
    <property type="match status" value="1"/>
</dbReference>
<evidence type="ECO:0000256" key="5">
    <source>
        <dbReference type="PROSITE-ProRule" id="PRU00169"/>
    </source>
</evidence>
<sequence length="564" mass="62989">MDFEEKENFQKIIEEKDSEIERLKISLEQERTKFKNKLQDVHDYYENILAVLPGHVYWLDQNNVFLGCNDLQARDAKLNSRKDIVGKTNYDMLWKDQAEELNRLNDLVMDTGMPHTAEEYAVMANGLAIYFSQKTPLRDKNGGIIGVLGVSIDITERKKMEAALRRAKEAAEVANYAKTEFIANVSHDIHTPLSGIVGLAQLLENKIYNQEDKQYAHWIKESGKQLLELLNGVLQVVSEDQPNQNDLNEEVFDLRKSIHGIINLVLPSVKIKDLDLTLEIDEAVPGKLITDGAKLYRALLNLVGNAIKFTAKGTVKLKIEVVVDDKEYVQLKFSVEDTGIGISQELQTKVFDRFFRVNPAYHDEHGGHGVGLHVAQNYVGLLGGEIRLESELSKGSIFYFTLPLKVANIESPESQPELEQAVAENIAIFDAATSTNLPHILLVEANIVALRFIETLAMQTGCNFSSATDLESALKLIKSRDYDLILTDVELPGSSGAELARASRGWEKAEHKDHTPIVGLTTHSLDEADALEVSGMDKIVSKPVHLNLMQELVSQFISKKDGAS</sequence>
<dbReference type="PROSITE" id="PS50109">
    <property type="entry name" value="HIS_KIN"/>
    <property type="match status" value="1"/>
</dbReference>
<evidence type="ECO:0000256" key="6">
    <source>
        <dbReference type="SAM" id="Coils"/>
    </source>
</evidence>
<dbReference type="SMART" id="SM00387">
    <property type="entry name" value="HATPase_c"/>
    <property type="match status" value="1"/>
</dbReference>
<feature type="domain" description="PAC" evidence="9">
    <location>
        <begin position="115"/>
        <end position="166"/>
    </location>
</feature>